<feature type="transmembrane region" description="Helical" evidence="5">
    <location>
        <begin position="80"/>
        <end position="98"/>
    </location>
</feature>
<feature type="domain" description="Major facilitator superfamily (MFS) profile" evidence="6">
    <location>
        <begin position="215"/>
        <end position="391"/>
    </location>
</feature>
<dbReference type="PANTHER" id="PTHR23514">
    <property type="entry name" value="BYPASS OF STOP CODON PROTEIN 6"/>
    <property type="match status" value="1"/>
</dbReference>
<dbReference type="PROSITE" id="PS50850">
    <property type="entry name" value="MFS"/>
    <property type="match status" value="1"/>
</dbReference>
<sequence>MSSIDVLPARVQTAKIAVGVTFALNGLAIAGWLARAPAIRDGLELSTAGFGLLLLCMSGASVASIPLAGPLVQRAGPARAVLLGSMSMVFGLVALATGTLLGSVALAGSALLFCGFGVSTWDVAMNVEAADVERRLQRTIMPRFHAGFSLGTVGGAGVGALTAAVGLPVWAQLYLTAAVIVAVQIVVVRRFLPHVEPEPGARPVITAGQVWREPRTVLIGLIMLGFGFTEGTANDWLAISLVDGYHTGDTMGAIGFGVFVTAMTAGRMVGGQATDRWGRVPVLRVTALAALAGLLLVVFGGSIPFALAGALLWGLGASLGFPIGMSAAADDPIRAAMRVSVAGSIGYGAFLAGPPLIGFLSEHFGPRNGLLCVLAALLIGLATSHAAKPAP</sequence>
<feature type="transmembrane region" description="Helical" evidence="5">
    <location>
        <begin position="217"/>
        <end position="239"/>
    </location>
</feature>
<evidence type="ECO:0000256" key="2">
    <source>
        <dbReference type="ARBA" id="ARBA00022692"/>
    </source>
</evidence>
<feature type="transmembrane region" description="Helical" evidence="5">
    <location>
        <begin position="144"/>
        <end position="167"/>
    </location>
</feature>
<evidence type="ECO:0000259" key="6">
    <source>
        <dbReference type="PROSITE" id="PS50850"/>
    </source>
</evidence>
<evidence type="ECO:0000313" key="8">
    <source>
        <dbReference type="Proteomes" id="UP000053244"/>
    </source>
</evidence>
<protein>
    <recommendedName>
        <fullName evidence="6">Major facilitator superfamily (MFS) profile domain-containing protein</fullName>
    </recommendedName>
</protein>
<comment type="caution">
    <text evidence="7">The sequence shown here is derived from an EMBL/GenBank/DDBJ whole genome shotgun (WGS) entry which is preliminary data.</text>
</comment>
<dbReference type="SUPFAM" id="SSF103473">
    <property type="entry name" value="MFS general substrate transporter"/>
    <property type="match status" value="1"/>
</dbReference>
<proteinExistence type="predicted"/>
<dbReference type="GO" id="GO:0022857">
    <property type="term" value="F:transmembrane transporter activity"/>
    <property type="evidence" value="ECO:0007669"/>
    <property type="project" value="InterPro"/>
</dbReference>
<feature type="transmembrane region" description="Helical" evidence="5">
    <location>
        <begin position="173"/>
        <end position="192"/>
    </location>
</feature>
<dbReference type="RefSeq" id="WP_067689399.1">
    <property type="nucleotide sequence ID" value="NZ_LLZH01000097.1"/>
</dbReference>
<feature type="transmembrane region" description="Helical" evidence="5">
    <location>
        <begin position="45"/>
        <end position="68"/>
    </location>
</feature>
<feature type="transmembrane region" description="Helical" evidence="5">
    <location>
        <begin position="251"/>
        <end position="270"/>
    </location>
</feature>
<feature type="transmembrane region" description="Helical" evidence="5">
    <location>
        <begin position="335"/>
        <end position="357"/>
    </location>
</feature>
<feature type="transmembrane region" description="Helical" evidence="5">
    <location>
        <begin position="104"/>
        <end position="124"/>
    </location>
</feature>
<dbReference type="GO" id="GO:0005886">
    <property type="term" value="C:plasma membrane"/>
    <property type="evidence" value="ECO:0007669"/>
    <property type="project" value="UniProtKB-SubCell"/>
</dbReference>
<feature type="transmembrane region" description="Helical" evidence="5">
    <location>
        <begin position="369"/>
        <end position="387"/>
    </location>
</feature>
<dbReference type="EMBL" id="LLZH01000097">
    <property type="protein sequence ID" value="KUL35822.1"/>
    <property type="molecule type" value="Genomic_DNA"/>
</dbReference>
<keyword evidence="8" id="KW-1185">Reference proteome</keyword>
<keyword evidence="2 5" id="KW-0812">Transmembrane</keyword>
<evidence type="ECO:0000256" key="3">
    <source>
        <dbReference type="ARBA" id="ARBA00022989"/>
    </source>
</evidence>
<comment type="subcellular location">
    <subcellularLocation>
        <location evidence="1">Cell membrane</location>
        <topology evidence="1">Multi-pass membrane protein</topology>
    </subcellularLocation>
</comment>
<dbReference type="OrthoDB" id="9809599at2"/>
<dbReference type="InterPro" id="IPR036259">
    <property type="entry name" value="MFS_trans_sf"/>
</dbReference>
<gene>
    <name evidence="7" type="ORF">ADL15_13745</name>
</gene>
<evidence type="ECO:0000313" key="7">
    <source>
        <dbReference type="EMBL" id="KUL35822.1"/>
    </source>
</evidence>
<keyword evidence="3 5" id="KW-1133">Transmembrane helix</keyword>
<organism evidence="7 8">
    <name type="scientific">Actinoplanes awajinensis subsp. mycoplanecinus</name>
    <dbReference type="NCBI Taxonomy" id="135947"/>
    <lineage>
        <taxon>Bacteria</taxon>
        <taxon>Bacillati</taxon>
        <taxon>Actinomycetota</taxon>
        <taxon>Actinomycetes</taxon>
        <taxon>Micromonosporales</taxon>
        <taxon>Micromonosporaceae</taxon>
        <taxon>Actinoplanes</taxon>
    </lineage>
</organism>
<feature type="transmembrane region" description="Helical" evidence="5">
    <location>
        <begin position="12"/>
        <end position="33"/>
    </location>
</feature>
<evidence type="ECO:0000256" key="5">
    <source>
        <dbReference type="SAM" id="Phobius"/>
    </source>
</evidence>
<dbReference type="Gene3D" id="1.20.1250.20">
    <property type="entry name" value="MFS general substrate transporter like domains"/>
    <property type="match status" value="2"/>
</dbReference>
<dbReference type="Proteomes" id="UP000053244">
    <property type="component" value="Unassembled WGS sequence"/>
</dbReference>
<accession>A0A0X3UVG6</accession>
<keyword evidence="4 5" id="KW-0472">Membrane</keyword>
<dbReference type="InterPro" id="IPR011701">
    <property type="entry name" value="MFS"/>
</dbReference>
<dbReference type="CDD" id="cd17393">
    <property type="entry name" value="MFS_MosC_like"/>
    <property type="match status" value="1"/>
</dbReference>
<evidence type="ECO:0000256" key="4">
    <source>
        <dbReference type="ARBA" id="ARBA00023136"/>
    </source>
</evidence>
<evidence type="ECO:0000256" key="1">
    <source>
        <dbReference type="ARBA" id="ARBA00004651"/>
    </source>
</evidence>
<reference evidence="7 8" key="1">
    <citation type="submission" date="2015-10" db="EMBL/GenBank/DDBJ databases">
        <authorList>
            <person name="Gilbert D.G."/>
        </authorList>
    </citation>
    <scope>NUCLEOTIDE SEQUENCE [LARGE SCALE GENOMIC DNA]</scope>
    <source>
        <strain evidence="7 8">NRRL B-16712</strain>
    </source>
</reference>
<feature type="transmembrane region" description="Helical" evidence="5">
    <location>
        <begin position="282"/>
        <end position="315"/>
    </location>
</feature>
<dbReference type="PANTHER" id="PTHR23514:SF13">
    <property type="entry name" value="INNER MEMBRANE PROTEIN YBJJ"/>
    <property type="match status" value="1"/>
</dbReference>
<dbReference type="InterPro" id="IPR020846">
    <property type="entry name" value="MFS_dom"/>
</dbReference>
<dbReference type="InterPro" id="IPR051788">
    <property type="entry name" value="MFS_Transporter"/>
</dbReference>
<dbReference type="AlphaFoldDB" id="A0A0X3UVG6"/>
<name>A0A0X3UVG6_9ACTN</name>
<dbReference type="Pfam" id="PF07690">
    <property type="entry name" value="MFS_1"/>
    <property type="match status" value="1"/>
</dbReference>